<protein>
    <submittedName>
        <fullName evidence="1">Uncharacterized protein</fullName>
    </submittedName>
</protein>
<proteinExistence type="predicted"/>
<dbReference type="AlphaFoldDB" id="A0A2M8GL23"/>
<accession>A0A2M8GL23</accession>
<gene>
    <name evidence="1" type="ORF">CO009_00225</name>
</gene>
<reference evidence="2" key="1">
    <citation type="submission" date="2017-09" db="EMBL/GenBank/DDBJ databases">
        <title>Depth-based differentiation of microbial function through sediment-hosted aquifers and enrichment of novel symbionts in the deep terrestrial subsurface.</title>
        <authorList>
            <person name="Probst A.J."/>
            <person name="Ladd B."/>
            <person name="Jarett J.K."/>
            <person name="Geller-Mcgrath D.E."/>
            <person name="Sieber C.M.K."/>
            <person name="Emerson J.B."/>
            <person name="Anantharaman K."/>
            <person name="Thomas B.C."/>
            <person name="Malmstrom R."/>
            <person name="Stieglmeier M."/>
            <person name="Klingl A."/>
            <person name="Woyke T."/>
            <person name="Ryan C.M."/>
            <person name="Banfield J.F."/>
        </authorList>
    </citation>
    <scope>NUCLEOTIDE SEQUENCE [LARGE SCALE GENOMIC DNA]</scope>
</reference>
<organism evidence="1 2">
    <name type="scientific">Candidatus Shapirobacteria bacterium CG_4_8_14_3_um_filter_35_11</name>
    <dbReference type="NCBI Taxonomy" id="1974874"/>
    <lineage>
        <taxon>Bacteria</taxon>
        <taxon>Candidatus Shapironibacteriota</taxon>
    </lineage>
</organism>
<dbReference type="Proteomes" id="UP000228960">
    <property type="component" value="Unassembled WGS sequence"/>
</dbReference>
<dbReference type="EMBL" id="PFQM01000007">
    <property type="protein sequence ID" value="PJC81129.1"/>
    <property type="molecule type" value="Genomic_DNA"/>
</dbReference>
<sequence length="292" mass="32826">METETLTIKFDGQWHQVDVQTFVYSVVNFATVVKEANRKNGGQPISINVKATEKGSLLIDLVATTVNNQTLLNGLTMLAGTIAIVGGLYKFHKFISGKKVKETKTEKAQTTIFLDDGSTLTIAENIYNTYISTPAISDSISQNFSALTEDPAVTNFEVIQNGTEKIIEVGKQDFGRMSIKQQIDIENSRVTTESAILHIYKVVFEKTDRKWEFYYNGNRISANILDEDFFDLIDKGESFAKGDQLKSDLQITKIYDESVGTYVNQSYAVIKVHEHVKRIEPQELPFNTQIRG</sequence>
<comment type="caution">
    <text evidence="1">The sequence shown here is derived from an EMBL/GenBank/DDBJ whole genome shotgun (WGS) entry which is preliminary data.</text>
</comment>
<evidence type="ECO:0000313" key="2">
    <source>
        <dbReference type="Proteomes" id="UP000228960"/>
    </source>
</evidence>
<name>A0A2M8GL23_9BACT</name>
<evidence type="ECO:0000313" key="1">
    <source>
        <dbReference type="EMBL" id="PJC81129.1"/>
    </source>
</evidence>